<evidence type="ECO:0000313" key="3">
    <source>
        <dbReference type="Proteomes" id="UP001249851"/>
    </source>
</evidence>
<name>A0AAD9QGZ1_ACRCE</name>
<feature type="region of interest" description="Disordered" evidence="1">
    <location>
        <begin position="65"/>
        <end position="128"/>
    </location>
</feature>
<proteinExistence type="predicted"/>
<reference evidence="2" key="1">
    <citation type="journal article" date="2023" name="G3 (Bethesda)">
        <title>Whole genome assembly and annotation of the endangered Caribbean coral Acropora cervicornis.</title>
        <authorList>
            <person name="Selwyn J.D."/>
            <person name="Vollmer S.V."/>
        </authorList>
    </citation>
    <scope>NUCLEOTIDE SEQUENCE</scope>
    <source>
        <strain evidence="2">K2</strain>
    </source>
</reference>
<reference evidence="2" key="2">
    <citation type="journal article" date="2023" name="Science">
        <title>Genomic signatures of disease resistance in endangered staghorn corals.</title>
        <authorList>
            <person name="Vollmer S.V."/>
            <person name="Selwyn J.D."/>
            <person name="Despard B.A."/>
            <person name="Roesel C.L."/>
        </authorList>
    </citation>
    <scope>NUCLEOTIDE SEQUENCE</scope>
    <source>
        <strain evidence="2">K2</strain>
    </source>
</reference>
<protein>
    <submittedName>
        <fullName evidence="2">Uncharacterized protein</fullName>
    </submittedName>
</protein>
<evidence type="ECO:0000313" key="2">
    <source>
        <dbReference type="EMBL" id="KAK2560725.1"/>
    </source>
</evidence>
<dbReference type="EMBL" id="JARQWQ010000035">
    <property type="protein sequence ID" value="KAK2560725.1"/>
    <property type="molecule type" value="Genomic_DNA"/>
</dbReference>
<keyword evidence="3" id="KW-1185">Reference proteome</keyword>
<accession>A0AAD9QGZ1</accession>
<dbReference type="Proteomes" id="UP001249851">
    <property type="component" value="Unassembled WGS sequence"/>
</dbReference>
<dbReference type="AlphaFoldDB" id="A0AAD9QGZ1"/>
<feature type="compositionally biased region" description="Basic and acidic residues" evidence="1">
    <location>
        <begin position="74"/>
        <end position="83"/>
    </location>
</feature>
<comment type="caution">
    <text evidence="2">The sequence shown here is derived from an EMBL/GenBank/DDBJ whole genome shotgun (WGS) entry which is preliminary data.</text>
</comment>
<evidence type="ECO:0000256" key="1">
    <source>
        <dbReference type="SAM" id="MobiDB-lite"/>
    </source>
</evidence>
<organism evidence="2 3">
    <name type="scientific">Acropora cervicornis</name>
    <name type="common">Staghorn coral</name>
    <dbReference type="NCBI Taxonomy" id="6130"/>
    <lineage>
        <taxon>Eukaryota</taxon>
        <taxon>Metazoa</taxon>
        <taxon>Cnidaria</taxon>
        <taxon>Anthozoa</taxon>
        <taxon>Hexacorallia</taxon>
        <taxon>Scleractinia</taxon>
        <taxon>Astrocoeniina</taxon>
        <taxon>Acroporidae</taxon>
        <taxon>Acropora</taxon>
    </lineage>
</organism>
<gene>
    <name evidence="2" type="ORF">P5673_016499</name>
</gene>
<sequence length="128" mass="13855">MVANDVVTLVIEPSAWVSGTLVIVKPNKLRICLGPHNLKKAIHQEHYQMPTVGTRLSQAKKFTLPTPVQGNINDEPHQTEHESSSPVLPQPVPDQCQTPLAPGIQENDSLSQAIGVPDSTEPDSTLLP</sequence>